<dbReference type="RefSeq" id="WP_344663832.1">
    <property type="nucleotide sequence ID" value="NZ_BAAAQN010000002.1"/>
</dbReference>
<organism evidence="3 4">
    <name type="scientific">Catenulispora yoronensis</name>
    <dbReference type="NCBI Taxonomy" id="450799"/>
    <lineage>
        <taxon>Bacteria</taxon>
        <taxon>Bacillati</taxon>
        <taxon>Actinomycetota</taxon>
        <taxon>Actinomycetes</taxon>
        <taxon>Catenulisporales</taxon>
        <taxon>Catenulisporaceae</taxon>
        <taxon>Catenulispora</taxon>
    </lineage>
</organism>
<accession>A0ABP5F3E6</accession>
<reference evidence="4" key="1">
    <citation type="journal article" date="2019" name="Int. J. Syst. Evol. Microbiol.">
        <title>The Global Catalogue of Microorganisms (GCM) 10K type strain sequencing project: providing services to taxonomists for standard genome sequencing and annotation.</title>
        <authorList>
            <consortium name="The Broad Institute Genomics Platform"/>
            <consortium name="The Broad Institute Genome Sequencing Center for Infectious Disease"/>
            <person name="Wu L."/>
            <person name="Ma J."/>
        </authorList>
    </citation>
    <scope>NUCLEOTIDE SEQUENCE [LARGE SCALE GENOMIC DNA]</scope>
    <source>
        <strain evidence="4">JCM 16014</strain>
    </source>
</reference>
<dbReference type="PANTHER" id="PTHR46797">
    <property type="entry name" value="HTH-TYPE TRANSCRIPTIONAL REGULATOR"/>
    <property type="match status" value="1"/>
</dbReference>
<dbReference type="Pfam" id="PF13560">
    <property type="entry name" value="HTH_31"/>
    <property type="match status" value="1"/>
</dbReference>
<keyword evidence="1" id="KW-0238">DNA-binding</keyword>
<dbReference type="Gene3D" id="2.60.120.10">
    <property type="entry name" value="Jelly Rolls"/>
    <property type="match status" value="1"/>
</dbReference>
<dbReference type="InterPro" id="IPR050807">
    <property type="entry name" value="TransReg_Diox_bact_type"/>
</dbReference>
<feature type="domain" description="HTH cro/C1-type" evidence="2">
    <location>
        <begin position="15"/>
        <end position="69"/>
    </location>
</feature>
<dbReference type="Pfam" id="PF07883">
    <property type="entry name" value="Cupin_2"/>
    <property type="match status" value="1"/>
</dbReference>
<name>A0ABP5F3E6_9ACTN</name>
<evidence type="ECO:0000313" key="3">
    <source>
        <dbReference type="EMBL" id="GAA2013496.1"/>
    </source>
</evidence>
<dbReference type="SUPFAM" id="SSF51182">
    <property type="entry name" value="RmlC-like cupins"/>
    <property type="match status" value="1"/>
</dbReference>
<dbReference type="SMART" id="SM00530">
    <property type="entry name" value="HTH_XRE"/>
    <property type="match status" value="1"/>
</dbReference>
<dbReference type="EMBL" id="BAAAQN010000002">
    <property type="protein sequence ID" value="GAA2013496.1"/>
    <property type="molecule type" value="Genomic_DNA"/>
</dbReference>
<dbReference type="PROSITE" id="PS50943">
    <property type="entry name" value="HTH_CROC1"/>
    <property type="match status" value="1"/>
</dbReference>
<protein>
    <submittedName>
        <fullName evidence="3">XRE family transcriptional regulator</fullName>
    </submittedName>
</protein>
<dbReference type="CDD" id="cd00093">
    <property type="entry name" value="HTH_XRE"/>
    <property type="match status" value="1"/>
</dbReference>
<keyword evidence="4" id="KW-1185">Reference proteome</keyword>
<dbReference type="SUPFAM" id="SSF47413">
    <property type="entry name" value="lambda repressor-like DNA-binding domains"/>
    <property type="match status" value="1"/>
</dbReference>
<sequence length="195" mass="21277">MADPQDPTPAFGDRLRAARRAKHLTLADAAVETGISVSTLSRLENGARRATLELLLPLADLYDASLDELVGRTPPPRKHPHGRVIVPLTKEPGGLRAYKMLLPPPHGEVVPELRTHEGWEWMYVLSGRLRAVLAEHDMVLVQGDAMEFDTHVPHWFDSAGPGPTEVLTLFGPQGERVHVRARSRGVWGAGDGSGS</sequence>
<dbReference type="InterPro" id="IPR010982">
    <property type="entry name" value="Lambda_DNA-bd_dom_sf"/>
</dbReference>
<gene>
    <name evidence="3" type="ORF">GCM10009839_05280</name>
</gene>
<dbReference type="Gene3D" id="1.10.260.40">
    <property type="entry name" value="lambda repressor-like DNA-binding domains"/>
    <property type="match status" value="1"/>
</dbReference>
<proteinExistence type="predicted"/>
<comment type="caution">
    <text evidence="3">The sequence shown here is derived from an EMBL/GenBank/DDBJ whole genome shotgun (WGS) entry which is preliminary data.</text>
</comment>
<evidence type="ECO:0000313" key="4">
    <source>
        <dbReference type="Proteomes" id="UP001500751"/>
    </source>
</evidence>
<dbReference type="InterPro" id="IPR013096">
    <property type="entry name" value="Cupin_2"/>
</dbReference>
<dbReference type="PANTHER" id="PTHR46797:SF1">
    <property type="entry name" value="METHYLPHOSPHONATE SYNTHASE"/>
    <property type="match status" value="1"/>
</dbReference>
<dbReference type="CDD" id="cd02209">
    <property type="entry name" value="cupin_XRE_C"/>
    <property type="match status" value="1"/>
</dbReference>
<dbReference type="InterPro" id="IPR011051">
    <property type="entry name" value="RmlC_Cupin_sf"/>
</dbReference>
<evidence type="ECO:0000256" key="1">
    <source>
        <dbReference type="ARBA" id="ARBA00023125"/>
    </source>
</evidence>
<dbReference type="Proteomes" id="UP001500751">
    <property type="component" value="Unassembled WGS sequence"/>
</dbReference>
<evidence type="ECO:0000259" key="2">
    <source>
        <dbReference type="PROSITE" id="PS50943"/>
    </source>
</evidence>
<dbReference type="InterPro" id="IPR001387">
    <property type="entry name" value="Cro/C1-type_HTH"/>
</dbReference>
<dbReference type="InterPro" id="IPR014710">
    <property type="entry name" value="RmlC-like_jellyroll"/>
</dbReference>